<organism evidence="2 3">
    <name type="scientific">Aerococcus suis</name>
    <dbReference type="NCBI Taxonomy" id="371602"/>
    <lineage>
        <taxon>Bacteria</taxon>
        <taxon>Bacillati</taxon>
        <taxon>Bacillota</taxon>
        <taxon>Bacilli</taxon>
        <taxon>Lactobacillales</taxon>
        <taxon>Aerococcaceae</taxon>
        <taxon>Aerococcus</taxon>
    </lineage>
</organism>
<gene>
    <name evidence="2" type="ORF">SAMN04487984_0829</name>
</gene>
<evidence type="ECO:0000256" key="1">
    <source>
        <dbReference type="SAM" id="MobiDB-lite"/>
    </source>
</evidence>
<evidence type="ECO:0000313" key="2">
    <source>
        <dbReference type="EMBL" id="SMC37481.1"/>
    </source>
</evidence>
<dbReference type="RefSeq" id="WP_084098885.1">
    <property type="nucleotide sequence ID" value="NZ_FWXK01000003.1"/>
</dbReference>
<dbReference type="OrthoDB" id="9783680at2"/>
<feature type="compositionally biased region" description="Low complexity" evidence="1">
    <location>
        <begin position="49"/>
        <end position="63"/>
    </location>
</feature>
<sequence length="217" mass="23988">MVFSILEKKDKKKRNIAIGVAIISFILFGLTSPEVEDGYEASKESETQENSTNEPVEESSTSESSEESSKPVESEESSKESESESESSEEVTYDDPLEQSAHDVFGEDLRSFNVIEDSGMKDIYVEANISMNLTANMMKGSFEMDVLDYAEKVKAEGFSNIIYMAYAEATDSYGNGTEVAAGTITLSKETIGKINFEQFSRDNLPKIADNYNMNIGD</sequence>
<dbReference type="Proteomes" id="UP000243884">
    <property type="component" value="Unassembled WGS sequence"/>
</dbReference>
<keyword evidence="3" id="KW-1185">Reference proteome</keyword>
<proteinExistence type="predicted"/>
<dbReference type="EMBL" id="FWXK01000003">
    <property type="protein sequence ID" value="SMC37481.1"/>
    <property type="molecule type" value="Genomic_DNA"/>
</dbReference>
<protein>
    <submittedName>
        <fullName evidence="2">Uncharacterized protein</fullName>
    </submittedName>
</protein>
<feature type="compositionally biased region" description="Basic and acidic residues" evidence="1">
    <location>
        <begin position="67"/>
        <end position="82"/>
    </location>
</feature>
<reference evidence="3" key="1">
    <citation type="submission" date="2017-04" db="EMBL/GenBank/DDBJ databases">
        <authorList>
            <person name="Varghese N."/>
            <person name="Submissions S."/>
        </authorList>
    </citation>
    <scope>NUCLEOTIDE SEQUENCE [LARGE SCALE GENOMIC DNA]</scope>
    <source>
        <strain evidence="3">DSM 21500</strain>
    </source>
</reference>
<dbReference type="AlphaFoldDB" id="A0A1W1YNU4"/>
<feature type="compositionally biased region" description="Acidic residues" evidence="1">
    <location>
        <begin position="83"/>
        <end position="97"/>
    </location>
</feature>
<name>A0A1W1YNU4_9LACT</name>
<accession>A0A1W1YNU4</accession>
<evidence type="ECO:0000313" key="3">
    <source>
        <dbReference type="Proteomes" id="UP000243884"/>
    </source>
</evidence>
<feature type="region of interest" description="Disordered" evidence="1">
    <location>
        <begin position="37"/>
        <end position="100"/>
    </location>
</feature>